<reference evidence="1 2" key="1">
    <citation type="journal article" date="2020" name="Cell">
        <title>Large-Scale Comparative Analyses of Tick Genomes Elucidate Their Genetic Diversity and Vector Capacities.</title>
        <authorList>
            <consortium name="Tick Genome and Microbiome Consortium (TIGMIC)"/>
            <person name="Jia N."/>
            <person name="Wang J."/>
            <person name="Shi W."/>
            <person name="Du L."/>
            <person name="Sun Y."/>
            <person name="Zhan W."/>
            <person name="Jiang J.F."/>
            <person name="Wang Q."/>
            <person name="Zhang B."/>
            <person name="Ji P."/>
            <person name="Bell-Sakyi L."/>
            <person name="Cui X.M."/>
            <person name="Yuan T.T."/>
            <person name="Jiang B.G."/>
            <person name="Yang W.F."/>
            <person name="Lam T.T."/>
            <person name="Chang Q.C."/>
            <person name="Ding S.J."/>
            <person name="Wang X.J."/>
            <person name="Zhu J.G."/>
            <person name="Ruan X.D."/>
            <person name="Zhao L."/>
            <person name="Wei J.T."/>
            <person name="Ye R.Z."/>
            <person name="Que T.C."/>
            <person name="Du C.H."/>
            <person name="Zhou Y.H."/>
            <person name="Cheng J.X."/>
            <person name="Dai P.F."/>
            <person name="Guo W.B."/>
            <person name="Han X.H."/>
            <person name="Huang E.J."/>
            <person name="Li L.F."/>
            <person name="Wei W."/>
            <person name="Gao Y.C."/>
            <person name="Liu J.Z."/>
            <person name="Shao H.Z."/>
            <person name="Wang X."/>
            <person name="Wang C.C."/>
            <person name="Yang T.C."/>
            <person name="Huo Q.B."/>
            <person name="Li W."/>
            <person name="Chen H.Y."/>
            <person name="Chen S.E."/>
            <person name="Zhou L.G."/>
            <person name="Ni X.B."/>
            <person name="Tian J.H."/>
            <person name="Sheng Y."/>
            <person name="Liu T."/>
            <person name="Pan Y.S."/>
            <person name="Xia L.Y."/>
            <person name="Li J."/>
            <person name="Zhao F."/>
            <person name="Cao W.C."/>
        </authorList>
    </citation>
    <scope>NUCLEOTIDE SEQUENCE [LARGE SCALE GENOMIC DNA]</scope>
    <source>
        <strain evidence="1">Iper-2018</strain>
    </source>
</reference>
<evidence type="ECO:0000313" key="1">
    <source>
        <dbReference type="EMBL" id="KAG0426328.1"/>
    </source>
</evidence>
<proteinExistence type="predicted"/>
<name>A0AC60PZV4_IXOPE</name>
<accession>A0AC60PZV4</accession>
<protein>
    <submittedName>
        <fullName evidence="1">Uncharacterized protein</fullName>
    </submittedName>
</protein>
<evidence type="ECO:0000313" key="2">
    <source>
        <dbReference type="Proteomes" id="UP000805193"/>
    </source>
</evidence>
<gene>
    <name evidence="1" type="ORF">HPB47_026567</name>
</gene>
<comment type="caution">
    <text evidence="1">The sequence shown here is derived from an EMBL/GenBank/DDBJ whole genome shotgun (WGS) entry which is preliminary data.</text>
</comment>
<sequence length="450" mass="48921">MCASESSSDDDTTQSSADYFNLNDTDWDERLQESADREYDKLRSNLMLSESATTLGTRKHGAARKPSPQPFVKRFRSQYKTADPVNPVIKYPESVASSASSPPHRPPIETTKSEQKTVRFDPALAFSEHVVSEKYVSRTAYRPFFKITGHSKPITASFWAPAPFGELLLSSSLDGCVKLWLTTTGRCLYIRQAEQSIRCARFTLCGRKVFRCGWDGQLVLLDPSVDGAVFACTPDGGPPSCLRPDPSNEAQVFVGCRDVAQLWDTRRPADAGPVRCFQARCGDVLDLLPLRGGLELACSGDLVARDSCRAALSVWDVASGAPLSAQLYQERYTLPCLEELPPGNVFLAQSNGNYIAMFDVARPYRLNKKLRYEGHTVGGHAVRCSASPDGVLLCSGDAEGVAHVYKVRSGAVASVVAVPGGPAVTHPHWHPSRPGLLALGCADGSVHLCR</sequence>
<dbReference type="EMBL" id="JABSTQ010009730">
    <property type="protein sequence ID" value="KAG0426328.1"/>
    <property type="molecule type" value="Genomic_DNA"/>
</dbReference>
<dbReference type="Proteomes" id="UP000805193">
    <property type="component" value="Unassembled WGS sequence"/>
</dbReference>
<keyword evidence="2" id="KW-1185">Reference proteome</keyword>
<organism evidence="1 2">
    <name type="scientific">Ixodes persulcatus</name>
    <name type="common">Taiga tick</name>
    <dbReference type="NCBI Taxonomy" id="34615"/>
    <lineage>
        <taxon>Eukaryota</taxon>
        <taxon>Metazoa</taxon>
        <taxon>Ecdysozoa</taxon>
        <taxon>Arthropoda</taxon>
        <taxon>Chelicerata</taxon>
        <taxon>Arachnida</taxon>
        <taxon>Acari</taxon>
        <taxon>Parasitiformes</taxon>
        <taxon>Ixodida</taxon>
        <taxon>Ixodoidea</taxon>
        <taxon>Ixodidae</taxon>
        <taxon>Ixodinae</taxon>
        <taxon>Ixodes</taxon>
    </lineage>
</organism>